<evidence type="ECO:0000259" key="2">
    <source>
        <dbReference type="Pfam" id="PF03981"/>
    </source>
</evidence>
<organism evidence="3 4">
    <name type="scientific">Aureobasidium vineae</name>
    <dbReference type="NCBI Taxonomy" id="2773715"/>
    <lineage>
        <taxon>Eukaryota</taxon>
        <taxon>Fungi</taxon>
        <taxon>Dikarya</taxon>
        <taxon>Ascomycota</taxon>
        <taxon>Pezizomycotina</taxon>
        <taxon>Dothideomycetes</taxon>
        <taxon>Dothideomycetidae</taxon>
        <taxon>Dothideales</taxon>
        <taxon>Saccotheciaceae</taxon>
        <taxon>Aureobasidium</taxon>
    </lineage>
</organism>
<dbReference type="GO" id="GO:0034551">
    <property type="term" value="P:mitochondrial respiratory chain complex III assembly"/>
    <property type="evidence" value="ECO:0007669"/>
    <property type="project" value="TreeGrafter"/>
</dbReference>
<dbReference type="AlphaFoldDB" id="A0A9N8JKA6"/>
<reference evidence="3" key="1">
    <citation type="submission" date="2020-06" db="EMBL/GenBank/DDBJ databases">
        <authorList>
            <person name="Onetto C."/>
        </authorList>
    </citation>
    <scope>NUCLEOTIDE SEQUENCE</scope>
</reference>
<dbReference type="Pfam" id="PF03981">
    <property type="entry name" value="Ubiq_cyt_C_chap"/>
    <property type="match status" value="1"/>
</dbReference>
<proteinExistence type="inferred from homology"/>
<protein>
    <recommendedName>
        <fullName evidence="2">Ubiquinol-cytochrome c chaperone domain-containing protein</fullName>
    </recommendedName>
</protein>
<dbReference type="Proteomes" id="UP000716446">
    <property type="component" value="Unassembled WGS sequence"/>
</dbReference>
<comment type="similarity">
    <text evidence="1">Belongs to the CBP3 family.</text>
</comment>
<evidence type="ECO:0000313" key="3">
    <source>
        <dbReference type="EMBL" id="CAD0087176.1"/>
    </source>
</evidence>
<feature type="domain" description="Ubiquinol-cytochrome c chaperone" evidence="2">
    <location>
        <begin position="152"/>
        <end position="293"/>
    </location>
</feature>
<keyword evidence="4" id="KW-1185">Reference proteome</keyword>
<name>A0A9N8JKA6_9PEZI</name>
<dbReference type="EMBL" id="CAIJEN010000005">
    <property type="protein sequence ID" value="CAD0087176.1"/>
    <property type="molecule type" value="Genomic_DNA"/>
</dbReference>
<dbReference type="PANTHER" id="PTHR12184">
    <property type="entry name" value="UBIQUINOL-CYTOCHROME C REDUCTASE COMPLEX ASSEMBLY FACTOR 1 FAMILY MEMBER"/>
    <property type="match status" value="1"/>
</dbReference>
<accession>A0A9N8JKA6</accession>
<comment type="caution">
    <text evidence="3">The sequence shown here is derived from an EMBL/GenBank/DDBJ whole genome shotgun (WGS) entry which is preliminary data.</text>
</comment>
<dbReference type="GO" id="GO:0005739">
    <property type="term" value="C:mitochondrion"/>
    <property type="evidence" value="ECO:0007669"/>
    <property type="project" value="TreeGrafter"/>
</dbReference>
<dbReference type="PANTHER" id="PTHR12184:SF1">
    <property type="entry name" value="UBIQUINOL-CYTOCHROME-C REDUCTASE COMPLEX ASSEMBLY FACTOR 1"/>
    <property type="match status" value="1"/>
</dbReference>
<dbReference type="InterPro" id="IPR007129">
    <property type="entry name" value="Ubiqinol_cyt_c_chaperone_CPB3"/>
</dbReference>
<gene>
    <name evidence="3" type="ORF">AWRI4619_LOCUS4490</name>
</gene>
<evidence type="ECO:0000256" key="1">
    <source>
        <dbReference type="ARBA" id="ARBA00006407"/>
    </source>
</evidence>
<evidence type="ECO:0000313" key="4">
    <source>
        <dbReference type="Proteomes" id="UP000716446"/>
    </source>
</evidence>
<dbReference type="InterPro" id="IPR021150">
    <property type="entry name" value="Ubiq_cyt_c_chap"/>
</dbReference>
<sequence>MASNNVCNSCVRALRQASSRQINGRIVHSRLSPRSQFLGRTFSTVASRFEAAKGQDGPDASTMQKFAQRMRAQKQMKAATEPYVAYGATEDLFRACARAGEYSMPTVAEGEEPLRSPKGEDLGVGSGWWYEGNACFYTSDLNTRLANLLIELGLTPTFNTWAQITFLHIYLVTVRLRMFPQQHAHHWHQNLLDHYFYAAEDRMAALHNIAARSVRNKYLKDLFVQWRGVLAAYDEGLVKGDAVLATAIWRNVFGGDENVDAAAVANVVSYMKKNLRDLDRIHDSEIASGDISFSDPSREATIVDREAPAMKQSIPEPTPVATQV</sequence>